<organism evidence="5">
    <name type="scientific">Xenorhabdus bovienii str. kraussei Becker Underwood</name>
    <dbReference type="NCBI Taxonomy" id="1398204"/>
    <lineage>
        <taxon>Bacteria</taxon>
        <taxon>Pseudomonadati</taxon>
        <taxon>Pseudomonadota</taxon>
        <taxon>Gammaproteobacteria</taxon>
        <taxon>Enterobacterales</taxon>
        <taxon>Morganellaceae</taxon>
        <taxon>Xenorhabdus</taxon>
    </lineage>
</organism>
<dbReference type="CDD" id="cd22231">
    <property type="entry name" value="RHH_NikR_HicB-like"/>
    <property type="match status" value="1"/>
</dbReference>
<dbReference type="NCBIfam" id="TIGR02606">
    <property type="entry name" value="antidote_CC2985"/>
    <property type="match status" value="1"/>
</dbReference>
<dbReference type="GO" id="GO:0006355">
    <property type="term" value="P:regulation of DNA-templated transcription"/>
    <property type="evidence" value="ECO:0007669"/>
    <property type="project" value="InterPro"/>
</dbReference>
<dbReference type="Pfam" id="PF03693">
    <property type="entry name" value="ParD_antitoxin"/>
    <property type="match status" value="1"/>
</dbReference>
<comment type="similarity">
    <text evidence="1">Belongs to the ParD antitoxin family.</text>
</comment>
<keyword evidence="3" id="KW-1277">Toxin-antitoxin system</keyword>
<dbReference type="PANTHER" id="PTHR36582">
    <property type="entry name" value="ANTITOXIN PARD"/>
    <property type="match status" value="1"/>
</dbReference>
<dbReference type="AlphaFoldDB" id="A0A077PDW3"/>
<evidence type="ECO:0000256" key="2">
    <source>
        <dbReference type="ARBA" id="ARBA00017940"/>
    </source>
</evidence>
<dbReference type="InterPro" id="IPR022789">
    <property type="entry name" value="ParD"/>
</dbReference>
<protein>
    <recommendedName>
        <fullName evidence="2">Antitoxin ParD</fullName>
    </recommendedName>
</protein>
<evidence type="ECO:0000256" key="1">
    <source>
        <dbReference type="ARBA" id="ARBA00008580"/>
    </source>
</evidence>
<comment type="caution">
    <text evidence="5">The sequence shown here is derived from an EMBL/GenBank/DDBJ whole genome shotgun (WGS) entry which is preliminary data.</text>
</comment>
<dbReference type="InterPro" id="IPR010985">
    <property type="entry name" value="Ribbon_hlx_hlx"/>
</dbReference>
<dbReference type="HOGENOM" id="CLU_144805_2_1_6"/>
<evidence type="ECO:0000256" key="3">
    <source>
        <dbReference type="ARBA" id="ARBA00022649"/>
    </source>
</evidence>
<accession>A0A077PDW3</accession>
<proteinExistence type="inferred from homology"/>
<dbReference type="EMBL" id="CBSZ010000026">
    <property type="protein sequence ID" value="CDH22555.1"/>
    <property type="molecule type" value="Genomic_DNA"/>
</dbReference>
<dbReference type="PANTHER" id="PTHR36582:SF2">
    <property type="entry name" value="ANTITOXIN PARD"/>
    <property type="match status" value="1"/>
</dbReference>
<dbReference type="Gene3D" id="6.10.10.120">
    <property type="entry name" value="Antitoxin ParD1-like"/>
    <property type="match status" value="1"/>
</dbReference>
<gene>
    <name evidence="5" type="primary">parD</name>
    <name evidence="5" type="ORF">XBKB1_1210001</name>
</gene>
<reference evidence="5" key="1">
    <citation type="submission" date="2013-07" db="EMBL/GenBank/DDBJ databases">
        <title>Sub-species coevolution in mutualistic symbiosis.</title>
        <authorList>
            <person name="Murfin K."/>
            <person name="Klassen J."/>
            <person name="Lee M."/>
            <person name="Forst S."/>
            <person name="Stock P."/>
            <person name="Goodrich-Blair H."/>
        </authorList>
    </citation>
    <scope>NUCLEOTIDE SEQUENCE [LARGE SCALE GENOMIC DNA]</scope>
    <source>
        <strain evidence="5">Kraussei Becker Underwood</strain>
    </source>
</reference>
<name>A0A077PDW3_XENBV</name>
<sequence>MCDMRKITTVSMGEQLDEFVQRMIKSGRYGNASEVMRSALRLLEQQESHDEVVRKAVIAGLESGESSLTLRDIAEQRKRKHNV</sequence>
<evidence type="ECO:0000313" key="5">
    <source>
        <dbReference type="EMBL" id="CDH22555.1"/>
    </source>
</evidence>
<comment type="function">
    <text evidence="4">Antitoxin component of a type II toxin-antitoxin (TA) system. Neutralizes the effect of toxin ParE.</text>
</comment>
<dbReference type="SUPFAM" id="SSF47598">
    <property type="entry name" value="Ribbon-helix-helix"/>
    <property type="match status" value="1"/>
</dbReference>
<dbReference type="Proteomes" id="UP000028493">
    <property type="component" value="Unassembled WGS sequence"/>
</dbReference>
<evidence type="ECO:0000256" key="4">
    <source>
        <dbReference type="ARBA" id="ARBA00037106"/>
    </source>
</evidence>
<dbReference type="InterPro" id="IPR038296">
    <property type="entry name" value="ParD_sf"/>
</dbReference>